<protein>
    <recommendedName>
        <fullName evidence="2">Autotransporter domain-containing protein</fullName>
    </recommendedName>
</protein>
<evidence type="ECO:0000256" key="1">
    <source>
        <dbReference type="SAM" id="SignalP"/>
    </source>
</evidence>
<keyword evidence="1" id="KW-0732">Signal</keyword>
<reference evidence="3 4" key="1">
    <citation type="submission" date="2022-03" db="EMBL/GenBank/DDBJ databases">
        <title>Luteimonas soily sp. nov., a novel bacterium isolated from the soil.</title>
        <authorList>
            <person name="Zhang X."/>
        </authorList>
    </citation>
    <scope>NUCLEOTIDE SEQUENCE [LARGE SCALE GENOMIC DNA]</scope>
    <source>
        <strain evidence="3 4">50</strain>
    </source>
</reference>
<dbReference type="InterPro" id="IPR011050">
    <property type="entry name" value="Pectin_lyase_fold/virulence"/>
</dbReference>
<sequence>MDRKHTVASATSRRARKIEMAPVARAVRAVLALSATTLALGASGAVLAAGTCAPAGTGTVLHCDGNRQALELQPVVDLTRVADDDAPRSVVEGWRAGHAATGIAAVGATSAGFAPTGGDVAAFGAVQDLVAIPGGLMPGPGGTSGADDSLYIDLSGTTDFSSNPGVFSATTSTTGFSDFAFAHSDHFTRFVNNADISATGYTWAAGLELEADTYAHGIGNSATGIITTRATGDDGQAWGIYAVAGNDVQVYNDGSITTIATGAHGTATGLFAYSIDDAASADNTGTITSRATGDYGQAWGIYAAGYGDVSASNSATGTVIASAGGYYGRATGISAYSIAGDASIGNDGLVRVTADTDAIGLYGYAYAGTVGIDNTGTVNVRSDYGLADGIFASGAIVDVGNSGTINAIGYSWAAGIEAEGGDQVTVDNSNHVVGIATGPYGEAFGIYATGGDAGASVGNSGYVRALGSYSYGISVDATGPASVTNSTGTVRSGESSYSYLATGIDVHTTGGDILVDNGGDVLANSIYGSTGISASADGVGNSASVNNSGYVYAATATKYGYGATGIVTFADGDSSIGNSGAVLAYSDGISYGALALSFNGTASVDNSGDIIAAGTYYGAYGALAASTNGAAGVYNSGSIVAASLAGSASGVQVVSQTGSTVHNSGDVVAYSMVGYAVGLQADSGLGDSVVDNSGTVSAYSSYYVGRGIQATSELGDAVVTNSGLVNVEAKYAYGVFAASTEGDVNVGNTDTGLIQVYSPASIALGVFGAATLGDVSIDNAGAIVAYAYSAAFGAYARSTYGDALVSNSGDIVGMGYDQATGILSSSTYGVAAATNAGTITSDSFYQAVGIFAVSDYGSASVANPGAIDAYSYAGPAVGVFARADYGDVGITNGGAILSQSAYGDATGIRAGGLDVGVGNGGSIVATGQSATGIDVQGVDSADVSNSGSITATAHGAASYGFGIYATSYGDASVHNTGTIVASADYLNATGIYAGAVDGNVALDSSGSISAYAGNGSAVGLAGASYMGDVLASNTGAITAEASHGGNYAIGLLGNSLYGDVSLGNGGSLSATANDAEAMGAFGNSFYGAVSIANGGGVEATSAAAGSRAIGLYANAYGTAAITNSGTIAATASGDGGIAYGVMAQSLAGAVTVTNSGTINATDATTAIGVSMASATGSTLLNTGTVQVFAGAEGEIAVLGGDGSDQITNQGDLYGALVTAGGDDLLSNANGGTWFVDNHATDFGGGNDTIDNLAGGTIHIIDGAINLGSSTAGGNAFHNAGMLLVSGEGTIDMGSGPALASLSLTQPAVPSLNAQALVNDGVIDFLDGATDDILTITGDLDGGGAINLDVSVLNGTSDTLYVDGSIADGAAQVVNATFQGVPSLDDAPVAFAYVSGDSSSTSFVSGTVVGFNANNFINLKTEISSTIDASNASADVFSVGVAMDGLNDAGVLAASIASGAHSLINSQIGTWRQRMGVLPRQDDGGLSPWIRGFSDDGEVDQQHVATDFTDANDFRFKQSNQGSELGINFALPGGFNYGVLLAKADADQHLVGGVGSDRIDLSTVGIYGTWISSLGFYFDASYRWMDFDAKLSSVGGTQLTSGNATAFNLEAGYSGWQVAGIDIVPQAQYTRTEITNIDALHGDTLEFAPEGGDSSRGRLGVGLGKAITRGSVVWTPYGSVNAVREFDGENRYAIAGDYHGLTRTDGTSAMVELGLGVQNNGFSVTGGVNWTDGGAQHEFLGGQLVVRYSW</sequence>
<dbReference type="InterPro" id="IPR036709">
    <property type="entry name" value="Autotransporte_beta_dom_sf"/>
</dbReference>
<evidence type="ECO:0000313" key="4">
    <source>
        <dbReference type="Proteomes" id="UP001165423"/>
    </source>
</evidence>
<keyword evidence="4" id="KW-1185">Reference proteome</keyword>
<dbReference type="SUPFAM" id="SSF51126">
    <property type="entry name" value="Pectin lyase-like"/>
    <property type="match status" value="1"/>
</dbReference>
<dbReference type="EMBL" id="JALGCL010000004">
    <property type="protein sequence ID" value="MCJ0826450.1"/>
    <property type="molecule type" value="Genomic_DNA"/>
</dbReference>
<dbReference type="SMART" id="SM00869">
    <property type="entry name" value="Autotransporter"/>
    <property type="match status" value="1"/>
</dbReference>
<proteinExistence type="predicted"/>
<feature type="domain" description="Autotransporter" evidence="2">
    <location>
        <begin position="1480"/>
        <end position="1749"/>
    </location>
</feature>
<organism evidence="3 4">
    <name type="scientific">Cognatiluteimonas sedimenti</name>
    <dbReference type="NCBI Taxonomy" id="2927791"/>
    <lineage>
        <taxon>Bacteria</taxon>
        <taxon>Pseudomonadati</taxon>
        <taxon>Pseudomonadota</taxon>
        <taxon>Gammaproteobacteria</taxon>
        <taxon>Lysobacterales</taxon>
        <taxon>Lysobacteraceae</taxon>
        <taxon>Cognatiluteimonas</taxon>
    </lineage>
</organism>
<comment type="caution">
    <text evidence="3">The sequence shown here is derived from an EMBL/GenBank/DDBJ whole genome shotgun (WGS) entry which is preliminary data.</text>
</comment>
<dbReference type="SUPFAM" id="SSF103515">
    <property type="entry name" value="Autotransporter"/>
    <property type="match status" value="1"/>
</dbReference>
<gene>
    <name evidence="3" type="ORF">MQC88_10895</name>
</gene>
<dbReference type="RefSeq" id="WP_243321949.1">
    <property type="nucleotide sequence ID" value="NZ_JALGCL010000004.1"/>
</dbReference>
<feature type="chain" id="PRO_5045601805" description="Autotransporter domain-containing protein" evidence="1">
    <location>
        <begin position="49"/>
        <end position="1749"/>
    </location>
</feature>
<name>A0ABT0A633_9GAMM</name>
<dbReference type="Gene3D" id="2.40.128.130">
    <property type="entry name" value="Autotransporter beta-domain"/>
    <property type="match status" value="1"/>
</dbReference>
<dbReference type="Proteomes" id="UP001165423">
    <property type="component" value="Unassembled WGS sequence"/>
</dbReference>
<feature type="signal peptide" evidence="1">
    <location>
        <begin position="1"/>
        <end position="48"/>
    </location>
</feature>
<accession>A0ABT0A633</accession>
<dbReference type="InterPro" id="IPR005546">
    <property type="entry name" value="Autotransporte_beta"/>
</dbReference>
<dbReference type="PROSITE" id="PS51208">
    <property type="entry name" value="AUTOTRANSPORTER"/>
    <property type="match status" value="1"/>
</dbReference>
<evidence type="ECO:0000313" key="3">
    <source>
        <dbReference type="EMBL" id="MCJ0826450.1"/>
    </source>
</evidence>
<evidence type="ECO:0000259" key="2">
    <source>
        <dbReference type="PROSITE" id="PS51208"/>
    </source>
</evidence>